<sequence length="350" mass="37560">MTTQVPAILKDSADAPFRQGLVERRDLRPDDVRIDIAYAGICHSDIHTVREEWGPCIFPIVTGHEIAGVVSEIGSEVTKFKVGDHVGVGCLVDSCGECDYCVKGSENFCEKGAVGTYNSKNYDGEIAQGGYSQQIIVTERFVLRIPDAISLEVAAPLLCAGITLYTPLKRWGAGPGKKVAIVGMGGLGHMGVKIAAAMGADVTVISQTMSKEEDGRAFGAVDYRATEDGSVFKELRNSFDLIVCTVSADLPLDKYLGMVKPFGALVLVGLPEKPQNFQVFSLIMGDKVLTGSNIGGIPITQEMLDFCAEHDIAPTVETISADEVDAAYDRVVASKVRYRFVIDTSTIAPE</sequence>
<dbReference type="EC" id="1.1.1.2" evidence="5"/>
<dbReference type="Gene3D" id="3.90.180.10">
    <property type="entry name" value="Medium-chain alcohol dehydrogenases, catalytic domain"/>
    <property type="match status" value="1"/>
</dbReference>
<comment type="caution">
    <text evidence="9">The sequence shown here is derived from an EMBL/GenBank/DDBJ whole genome shotgun (WGS) entry which is preliminary data.</text>
</comment>
<keyword evidence="10" id="KW-1185">Reference proteome</keyword>
<evidence type="ECO:0000313" key="9">
    <source>
        <dbReference type="EMBL" id="CCH72108.1"/>
    </source>
</evidence>
<dbReference type="PANTHER" id="PTHR42683">
    <property type="entry name" value="ALDEHYDE REDUCTASE"/>
    <property type="match status" value="1"/>
</dbReference>
<name>W6JSR1_9MICO</name>
<organism evidence="9 10">
    <name type="scientific">Nostocoides australiense Ben110</name>
    <dbReference type="NCBI Taxonomy" id="1193182"/>
    <lineage>
        <taxon>Bacteria</taxon>
        <taxon>Bacillati</taxon>
        <taxon>Actinomycetota</taxon>
        <taxon>Actinomycetes</taxon>
        <taxon>Micrococcales</taxon>
        <taxon>Intrasporangiaceae</taxon>
        <taxon>Nostocoides</taxon>
    </lineage>
</organism>
<dbReference type="RefSeq" id="WP_048697210.1">
    <property type="nucleotide sequence ID" value="NZ_HG764815.1"/>
</dbReference>
<reference evidence="9 10" key="1">
    <citation type="journal article" date="2013" name="ISME J.">
        <title>A metabolic model for members of the genus Tetrasphaera involved in enhanced biological phosphorus removal.</title>
        <authorList>
            <person name="Kristiansen R."/>
            <person name="Nguyen H.T.T."/>
            <person name="Saunders A.M."/>
            <person name="Nielsen J.L."/>
            <person name="Wimmer R."/>
            <person name="Le V.Q."/>
            <person name="McIlroy S.J."/>
            <person name="Petrovski S."/>
            <person name="Seviour R.J."/>
            <person name="Calteau A."/>
            <person name="Nielsen K.L."/>
            <person name="Nielsen P.H."/>
        </authorList>
    </citation>
    <scope>NUCLEOTIDE SEQUENCE [LARGE SCALE GENOMIC DNA]</scope>
    <source>
        <strain evidence="9 10">Ben110</strain>
    </source>
</reference>
<accession>W6JSR1</accession>
<dbReference type="InterPro" id="IPR013154">
    <property type="entry name" value="ADH-like_N"/>
</dbReference>
<evidence type="ECO:0000313" key="10">
    <source>
        <dbReference type="Proteomes" id="UP000035763"/>
    </source>
</evidence>
<feature type="domain" description="Enoyl reductase (ER)" evidence="8">
    <location>
        <begin position="10"/>
        <end position="342"/>
    </location>
</feature>
<dbReference type="Proteomes" id="UP000035763">
    <property type="component" value="Unassembled WGS sequence"/>
</dbReference>
<evidence type="ECO:0000256" key="6">
    <source>
        <dbReference type="ARBA" id="ARBA00048262"/>
    </source>
</evidence>
<proteinExistence type="inferred from homology"/>
<evidence type="ECO:0000256" key="3">
    <source>
        <dbReference type="ARBA" id="ARBA00022833"/>
    </source>
</evidence>
<dbReference type="GO" id="GO:0008270">
    <property type="term" value="F:zinc ion binding"/>
    <property type="evidence" value="ECO:0007669"/>
    <property type="project" value="InterPro"/>
</dbReference>
<evidence type="ECO:0000256" key="7">
    <source>
        <dbReference type="RuleBase" id="RU361277"/>
    </source>
</evidence>
<dbReference type="CDD" id="cd05283">
    <property type="entry name" value="CAD1"/>
    <property type="match status" value="1"/>
</dbReference>
<keyword evidence="4 9" id="KW-0560">Oxidoreductase</keyword>
<dbReference type="GO" id="GO:0008106">
    <property type="term" value="F:alcohol dehydrogenase (NADP+) activity"/>
    <property type="evidence" value="ECO:0007669"/>
    <property type="project" value="UniProtKB-EC"/>
</dbReference>
<evidence type="ECO:0000256" key="1">
    <source>
        <dbReference type="ARBA" id="ARBA00001947"/>
    </source>
</evidence>
<evidence type="ECO:0000256" key="5">
    <source>
        <dbReference type="ARBA" id="ARBA00024074"/>
    </source>
</evidence>
<dbReference type="FunFam" id="3.40.50.720:FF:000022">
    <property type="entry name" value="Cinnamyl alcohol dehydrogenase"/>
    <property type="match status" value="1"/>
</dbReference>
<dbReference type="PROSITE" id="PS00059">
    <property type="entry name" value="ADH_ZINC"/>
    <property type="match status" value="1"/>
</dbReference>
<comment type="similarity">
    <text evidence="7">Belongs to the zinc-containing alcohol dehydrogenase family.</text>
</comment>
<dbReference type="InterPro" id="IPR002328">
    <property type="entry name" value="ADH_Zn_CS"/>
</dbReference>
<comment type="cofactor">
    <cofactor evidence="1 7">
        <name>Zn(2+)</name>
        <dbReference type="ChEBI" id="CHEBI:29105"/>
    </cofactor>
</comment>
<protein>
    <recommendedName>
        <fullName evidence="5">alcohol dehydrogenase (NADP(+))</fullName>
        <ecNumber evidence="5">1.1.1.2</ecNumber>
    </recommendedName>
</protein>
<dbReference type="InterPro" id="IPR013149">
    <property type="entry name" value="ADH-like_C"/>
</dbReference>
<dbReference type="InterPro" id="IPR047109">
    <property type="entry name" value="CAD-like"/>
</dbReference>
<keyword evidence="3 7" id="KW-0862">Zinc</keyword>
<evidence type="ECO:0000256" key="4">
    <source>
        <dbReference type="ARBA" id="ARBA00023002"/>
    </source>
</evidence>
<keyword evidence="2 7" id="KW-0479">Metal-binding</keyword>
<dbReference type="InterPro" id="IPR011032">
    <property type="entry name" value="GroES-like_sf"/>
</dbReference>
<dbReference type="InterPro" id="IPR036291">
    <property type="entry name" value="NAD(P)-bd_dom_sf"/>
</dbReference>
<dbReference type="SUPFAM" id="SSF50129">
    <property type="entry name" value="GroES-like"/>
    <property type="match status" value="1"/>
</dbReference>
<dbReference type="Pfam" id="PF00107">
    <property type="entry name" value="ADH_zinc_N"/>
    <property type="match status" value="1"/>
</dbReference>
<dbReference type="SUPFAM" id="SSF51735">
    <property type="entry name" value="NAD(P)-binding Rossmann-fold domains"/>
    <property type="match status" value="1"/>
</dbReference>
<gene>
    <name evidence="9" type="ORF">BN11_1350013</name>
</gene>
<dbReference type="Gene3D" id="3.40.50.720">
    <property type="entry name" value="NAD(P)-binding Rossmann-like Domain"/>
    <property type="match status" value="1"/>
</dbReference>
<dbReference type="STRING" id="1193182.BN11_1350013"/>
<dbReference type="OrthoDB" id="3567264at2"/>
<evidence type="ECO:0000259" key="8">
    <source>
        <dbReference type="SMART" id="SM00829"/>
    </source>
</evidence>
<dbReference type="EMBL" id="CAJA01000041">
    <property type="protein sequence ID" value="CCH72108.1"/>
    <property type="molecule type" value="Genomic_DNA"/>
</dbReference>
<dbReference type="Pfam" id="PF08240">
    <property type="entry name" value="ADH_N"/>
    <property type="match status" value="1"/>
</dbReference>
<dbReference type="AlphaFoldDB" id="W6JSR1"/>
<comment type="catalytic activity">
    <reaction evidence="6">
        <text>a primary alcohol + NADP(+) = an aldehyde + NADPH + H(+)</text>
        <dbReference type="Rhea" id="RHEA:15937"/>
        <dbReference type="ChEBI" id="CHEBI:15378"/>
        <dbReference type="ChEBI" id="CHEBI:15734"/>
        <dbReference type="ChEBI" id="CHEBI:17478"/>
        <dbReference type="ChEBI" id="CHEBI:57783"/>
        <dbReference type="ChEBI" id="CHEBI:58349"/>
        <dbReference type="EC" id="1.1.1.2"/>
    </reaction>
</comment>
<evidence type="ECO:0000256" key="2">
    <source>
        <dbReference type="ARBA" id="ARBA00022723"/>
    </source>
</evidence>
<dbReference type="InterPro" id="IPR020843">
    <property type="entry name" value="ER"/>
</dbReference>
<dbReference type="SMART" id="SM00829">
    <property type="entry name" value="PKS_ER"/>
    <property type="match status" value="1"/>
</dbReference>